<comment type="caution">
    <text evidence="7">The sequence shown here is derived from an EMBL/GenBank/DDBJ whole genome shotgun (WGS) entry which is preliminary data.</text>
</comment>
<keyword evidence="4 6" id="KW-1133">Transmembrane helix</keyword>
<feature type="transmembrane region" description="Helical" evidence="6">
    <location>
        <begin position="498"/>
        <end position="518"/>
    </location>
</feature>
<dbReference type="Proteomes" id="UP000785679">
    <property type="component" value="Unassembled WGS sequence"/>
</dbReference>
<keyword evidence="8" id="KW-1185">Reference proteome</keyword>
<feature type="transmembrane region" description="Helical" evidence="6">
    <location>
        <begin position="347"/>
        <end position="367"/>
    </location>
</feature>
<organism evidence="7 8">
    <name type="scientific">Halteria grandinella</name>
    <dbReference type="NCBI Taxonomy" id="5974"/>
    <lineage>
        <taxon>Eukaryota</taxon>
        <taxon>Sar</taxon>
        <taxon>Alveolata</taxon>
        <taxon>Ciliophora</taxon>
        <taxon>Intramacronucleata</taxon>
        <taxon>Spirotrichea</taxon>
        <taxon>Stichotrichia</taxon>
        <taxon>Sporadotrichida</taxon>
        <taxon>Halteriidae</taxon>
        <taxon>Halteria</taxon>
    </lineage>
</organism>
<dbReference type="Pfam" id="PF13520">
    <property type="entry name" value="AA_permease_2"/>
    <property type="match status" value="1"/>
</dbReference>
<keyword evidence="2" id="KW-0813">Transport</keyword>
<dbReference type="AlphaFoldDB" id="A0A8J8NV49"/>
<dbReference type="Gene3D" id="1.20.1740.10">
    <property type="entry name" value="Amino acid/polyamine transporter I"/>
    <property type="match status" value="1"/>
</dbReference>
<feature type="transmembrane region" description="Helical" evidence="6">
    <location>
        <begin position="292"/>
        <end position="314"/>
    </location>
</feature>
<feature type="transmembrane region" description="Helical" evidence="6">
    <location>
        <begin position="90"/>
        <end position="109"/>
    </location>
</feature>
<evidence type="ECO:0000256" key="3">
    <source>
        <dbReference type="ARBA" id="ARBA00022692"/>
    </source>
</evidence>
<dbReference type="OrthoDB" id="10054429at2759"/>
<evidence type="ECO:0000256" key="5">
    <source>
        <dbReference type="ARBA" id="ARBA00023136"/>
    </source>
</evidence>
<evidence type="ECO:0000256" key="1">
    <source>
        <dbReference type="ARBA" id="ARBA00004141"/>
    </source>
</evidence>
<sequence>MSQEVQQIDLIEQIEEKFDAKKSKSKHLSGNTTTLSKDDMYLQSLGYKSELYRGFNAFMSFTMVFTSVGVICSNSLVFEYGLNTGGPVMLTWGWIVGSIFTYMIALSLAEITSTYPVSGSTYHWAGLLAKREHAGIASFICGWFSFLGNSACDASYAYGFAQIVAAIVQLTSNGAVQLSNQHMVAIAIGCMFSFAIKNIAKMDAQGWFNNGSAIYQAVSTLVIIIAIVSAAPSRSSSEFVWAGYYNTTGMDNAFYVCIIGLLTTLYGMSGYEAASQVSEETQNAQVSAPKGIVQGVIAAVVTGLAFFVGLLYAMNEDYDQALENGLTDQPVVNIFHMAFPSSKAGSLAMSILLAINVYLGGFSHMTVTTRVVFAMSRDGVFPGSKYITGVHGKSQLPLKSILFVFVVDSIIVLLPLISDTAFSAITQISTIGYSISYAIPIILRVTVSRKTFVQGPWNIGNWSVSNGIIASIFLVSTSICFFFPTSFDENMQQTIEDFNWTIVVFGGALVIAGTYWFLPKSLGGARHFFTGPVRPEDVLENGQFKEQKLVAIVNKHTSQNSVKMQLDLPDDLEVIDIIPNEPENKSIPPVK</sequence>
<dbReference type="PANTHER" id="PTHR45649">
    <property type="entry name" value="AMINO-ACID PERMEASE BAT1"/>
    <property type="match status" value="1"/>
</dbReference>
<feature type="transmembrane region" description="Helical" evidence="6">
    <location>
        <begin position="464"/>
        <end position="486"/>
    </location>
</feature>
<evidence type="ECO:0000256" key="6">
    <source>
        <dbReference type="SAM" id="Phobius"/>
    </source>
</evidence>
<feature type="transmembrane region" description="Helical" evidence="6">
    <location>
        <begin position="212"/>
        <end position="232"/>
    </location>
</feature>
<feature type="transmembrane region" description="Helical" evidence="6">
    <location>
        <begin position="57"/>
        <end position="78"/>
    </location>
</feature>
<feature type="transmembrane region" description="Helical" evidence="6">
    <location>
        <begin position="252"/>
        <end position="271"/>
    </location>
</feature>
<comment type="subcellular location">
    <subcellularLocation>
        <location evidence="1">Membrane</location>
        <topology evidence="1">Multi-pass membrane protein</topology>
    </subcellularLocation>
</comment>
<dbReference type="PANTHER" id="PTHR45649:SF26">
    <property type="entry name" value="OS04G0435100 PROTEIN"/>
    <property type="match status" value="1"/>
</dbReference>
<dbReference type="GO" id="GO:0022857">
    <property type="term" value="F:transmembrane transporter activity"/>
    <property type="evidence" value="ECO:0007669"/>
    <property type="project" value="InterPro"/>
</dbReference>
<proteinExistence type="predicted"/>
<name>A0A8J8NV49_HALGN</name>
<gene>
    <name evidence="7" type="ORF">FGO68_gene10705</name>
</gene>
<dbReference type="GO" id="GO:0016020">
    <property type="term" value="C:membrane"/>
    <property type="evidence" value="ECO:0007669"/>
    <property type="project" value="UniProtKB-SubCell"/>
</dbReference>
<accession>A0A8J8NV49</accession>
<dbReference type="EMBL" id="RRYP01006740">
    <property type="protein sequence ID" value="TNV80985.1"/>
    <property type="molecule type" value="Genomic_DNA"/>
</dbReference>
<evidence type="ECO:0000256" key="4">
    <source>
        <dbReference type="ARBA" id="ARBA00022989"/>
    </source>
</evidence>
<evidence type="ECO:0000313" key="8">
    <source>
        <dbReference type="Proteomes" id="UP000785679"/>
    </source>
</evidence>
<evidence type="ECO:0000313" key="7">
    <source>
        <dbReference type="EMBL" id="TNV80985.1"/>
    </source>
</evidence>
<feature type="transmembrane region" description="Helical" evidence="6">
    <location>
        <begin position="401"/>
        <end position="418"/>
    </location>
</feature>
<evidence type="ECO:0008006" key="9">
    <source>
        <dbReference type="Google" id="ProtNLM"/>
    </source>
</evidence>
<dbReference type="InterPro" id="IPR002293">
    <property type="entry name" value="AA/rel_permease1"/>
</dbReference>
<keyword evidence="5 6" id="KW-0472">Membrane</keyword>
<keyword evidence="3 6" id="KW-0812">Transmembrane</keyword>
<protein>
    <recommendedName>
        <fullName evidence="9">Amino acid permease</fullName>
    </recommendedName>
</protein>
<feature type="transmembrane region" description="Helical" evidence="6">
    <location>
        <begin position="424"/>
        <end position="443"/>
    </location>
</feature>
<evidence type="ECO:0000256" key="2">
    <source>
        <dbReference type="ARBA" id="ARBA00022448"/>
    </source>
</evidence>
<reference evidence="7" key="1">
    <citation type="submission" date="2019-06" db="EMBL/GenBank/DDBJ databases">
        <authorList>
            <person name="Zheng W."/>
        </authorList>
    </citation>
    <scope>NUCLEOTIDE SEQUENCE</scope>
    <source>
        <strain evidence="7">QDHG01</strain>
    </source>
</reference>